<reference evidence="12 13" key="1">
    <citation type="submission" date="2020-08" db="EMBL/GenBank/DDBJ databases">
        <title>The Agave Microbiome: Exploring the role of microbial communities in plant adaptations to desert environments.</title>
        <authorList>
            <person name="Partida-Martinez L.P."/>
        </authorList>
    </citation>
    <scope>NUCLEOTIDE SEQUENCE [LARGE SCALE GENOMIC DNA]</scope>
    <source>
        <strain evidence="12 13">AT3.2</strain>
    </source>
</reference>
<evidence type="ECO:0000256" key="1">
    <source>
        <dbReference type="ARBA" id="ARBA00001947"/>
    </source>
</evidence>
<dbReference type="PANTHER" id="PTHR43690">
    <property type="entry name" value="NARDILYSIN"/>
    <property type="match status" value="1"/>
</dbReference>
<dbReference type="EMBL" id="JACHBX010000001">
    <property type="protein sequence ID" value="MBB6132162.1"/>
    <property type="molecule type" value="Genomic_DNA"/>
</dbReference>
<feature type="domain" description="Peptidase M16 N-terminal" evidence="10">
    <location>
        <begin position="79"/>
        <end position="224"/>
    </location>
</feature>
<evidence type="ECO:0000256" key="4">
    <source>
        <dbReference type="ARBA" id="ARBA00022723"/>
    </source>
</evidence>
<gene>
    <name evidence="12" type="ORF">HD842_000273</name>
</gene>
<evidence type="ECO:0000313" key="13">
    <source>
        <dbReference type="Proteomes" id="UP000540787"/>
    </source>
</evidence>
<dbReference type="InterPro" id="IPR011765">
    <property type="entry name" value="Pept_M16_N"/>
</dbReference>
<keyword evidence="3 12" id="KW-0645">Protease</keyword>
<evidence type="ECO:0000256" key="5">
    <source>
        <dbReference type="ARBA" id="ARBA00022801"/>
    </source>
</evidence>
<protein>
    <submittedName>
        <fullName evidence="12">Zinc protease</fullName>
        <ecNumber evidence="12">3.4.24.-</ecNumber>
    </submittedName>
</protein>
<dbReference type="Proteomes" id="UP000540787">
    <property type="component" value="Unassembled WGS sequence"/>
</dbReference>
<accession>A0A7W9U5T5</accession>
<dbReference type="InterPro" id="IPR001431">
    <property type="entry name" value="Pept_M16_Zn_BS"/>
</dbReference>
<name>A0A7W9U5T5_9BURK</name>
<dbReference type="AlphaFoldDB" id="A0A7W9U5T5"/>
<evidence type="ECO:0000256" key="9">
    <source>
        <dbReference type="SAM" id="SignalP"/>
    </source>
</evidence>
<dbReference type="RefSeq" id="WP_229424544.1">
    <property type="nucleotide sequence ID" value="NZ_JACHBX010000001.1"/>
</dbReference>
<comment type="cofactor">
    <cofactor evidence="1">
        <name>Zn(2+)</name>
        <dbReference type="ChEBI" id="CHEBI:29105"/>
    </cofactor>
</comment>
<dbReference type="InterPro" id="IPR011249">
    <property type="entry name" value="Metalloenz_LuxS/M16"/>
</dbReference>
<feature type="signal peptide" evidence="9">
    <location>
        <begin position="1"/>
        <end position="29"/>
    </location>
</feature>
<comment type="caution">
    <text evidence="12">The sequence shown here is derived from an EMBL/GenBank/DDBJ whole genome shotgun (WGS) entry which is preliminary data.</text>
</comment>
<evidence type="ECO:0000313" key="12">
    <source>
        <dbReference type="EMBL" id="MBB6132162.1"/>
    </source>
</evidence>
<evidence type="ECO:0000259" key="11">
    <source>
        <dbReference type="Pfam" id="PF05193"/>
    </source>
</evidence>
<keyword evidence="5 12" id="KW-0378">Hydrolase</keyword>
<dbReference type="InterPro" id="IPR007863">
    <property type="entry name" value="Peptidase_M16_C"/>
</dbReference>
<evidence type="ECO:0000256" key="6">
    <source>
        <dbReference type="ARBA" id="ARBA00022833"/>
    </source>
</evidence>
<dbReference type="InterPro" id="IPR050626">
    <property type="entry name" value="Peptidase_M16"/>
</dbReference>
<dbReference type="PROSITE" id="PS00143">
    <property type="entry name" value="INSULINASE"/>
    <property type="match status" value="1"/>
</dbReference>
<evidence type="ECO:0000256" key="2">
    <source>
        <dbReference type="ARBA" id="ARBA00007261"/>
    </source>
</evidence>
<keyword evidence="9" id="KW-0732">Signal</keyword>
<dbReference type="SUPFAM" id="SSF63411">
    <property type="entry name" value="LuxS/MPP-like metallohydrolase"/>
    <property type="match status" value="4"/>
</dbReference>
<dbReference type="Gene3D" id="3.30.830.10">
    <property type="entry name" value="Metalloenzyme, LuxS/M16 peptidase-like"/>
    <property type="match status" value="4"/>
</dbReference>
<feature type="domain" description="Peptidase M16 C-terminal" evidence="11">
    <location>
        <begin position="234"/>
        <end position="407"/>
    </location>
</feature>
<keyword evidence="6" id="KW-0862">Zinc</keyword>
<proteinExistence type="inferred from homology"/>
<keyword evidence="13" id="KW-1185">Reference proteome</keyword>
<feature type="chain" id="PRO_5030765107" evidence="9">
    <location>
        <begin position="30"/>
        <end position="940"/>
    </location>
</feature>
<dbReference type="GO" id="GO:0046872">
    <property type="term" value="F:metal ion binding"/>
    <property type="evidence" value="ECO:0007669"/>
    <property type="project" value="UniProtKB-KW"/>
</dbReference>
<sequence length="940" mass="103244">MDSKNKLRGISAHVAALCLALITIAPAGAQPAVNAPAASAPAAGTATASAAKAMLPKGVTLGPAVEGITEYRLANGLKVLLFPDASRPTVTVNMTYLVGSRHENYGETGMAHLLEHLLFKGSTKNRDITKQFSERGMQFNGTTSLDRTNYYEVFQASKDNLDWALQMEADRMVNSFVAAKDLASEMTVVRNEFESGENQPGNVLFKRMQSIAYDWHSYGRSTIGNRSDIENVRIKNLQDFYRTYYQPDNAVLLVAGQFEPRATLAKIQRLFGAIPKPKRTLPVFWTEEPTQDGERSFTVRRQGDMQFVAIGYKIPSDLHADAEALGFASQIMGDAPNGRLHKLLVETGKASQVFSFGQTGYAPGLQYFGAVIKLGEPIEPVREALVQAVEEFASKPPTAEELERVRRSWLNTIERSLNDPQAVGVALSEPASLGDWRMFFVSRERVQKMTAEQIAASAGRYYLRTNRVTGTFIPEESSKRAVLPAAPAVTDVLKDFKPAVSNLVAENFDPSQQNIMQRTTLTTAGGVKLALLPKKNRGETVTVDLSLHAGDEKSLFGKGVVYGMTIPMLTRGTTRYTRAELDDAFERLKIVGTPLGFQTTRANLPEALKLVAHILKEQSFPQSEFEQLRQQILVGLESGRNEPQSVASYALARHFNQYPRGDVRYAGTLDEGLEDFKRMSVDDVKAFHRDFFGASPAEMAIVGDFDAKEIAPLVNELFGNWRAPQPFSPLRYQHVEVAPTVQVINTPDKENGFYTARLNVDLNIDDPDYPALMLANYIFGDGGLKSRLMDRIRQKDGLSYGGGSGISPGLLDRAGNFSISAIAAPQNLAKLDAAVRAELARAVKEGFTAEELSGARSGLLQQRLQARTNDASLASGWTSFLYRNKTFLWSLELERKLNAVTLPELNAAFRKAIDPAKLSVVMAGDQSKVGEPVKPIVAMP</sequence>
<keyword evidence="7" id="KW-0482">Metalloprotease</keyword>
<dbReference type="GO" id="GO:0004222">
    <property type="term" value="F:metalloendopeptidase activity"/>
    <property type="evidence" value="ECO:0007669"/>
    <property type="project" value="InterPro"/>
</dbReference>
<evidence type="ECO:0000259" key="10">
    <source>
        <dbReference type="Pfam" id="PF00675"/>
    </source>
</evidence>
<dbReference type="GO" id="GO:0006508">
    <property type="term" value="P:proteolysis"/>
    <property type="evidence" value="ECO:0007669"/>
    <property type="project" value="UniProtKB-KW"/>
</dbReference>
<dbReference type="EC" id="3.4.24.-" evidence="12"/>
<evidence type="ECO:0000256" key="3">
    <source>
        <dbReference type="ARBA" id="ARBA00022670"/>
    </source>
</evidence>
<organism evidence="12 13">
    <name type="scientific">Massilia aurea</name>
    <dbReference type="NCBI Taxonomy" id="373040"/>
    <lineage>
        <taxon>Bacteria</taxon>
        <taxon>Pseudomonadati</taxon>
        <taxon>Pseudomonadota</taxon>
        <taxon>Betaproteobacteria</taxon>
        <taxon>Burkholderiales</taxon>
        <taxon>Oxalobacteraceae</taxon>
        <taxon>Telluria group</taxon>
        <taxon>Massilia</taxon>
    </lineage>
</organism>
<dbReference type="PANTHER" id="PTHR43690:SF17">
    <property type="entry name" value="PROTEIN YHJJ"/>
    <property type="match status" value="1"/>
</dbReference>
<comment type="similarity">
    <text evidence="2 8">Belongs to the peptidase M16 family.</text>
</comment>
<dbReference type="Pfam" id="PF00675">
    <property type="entry name" value="Peptidase_M16"/>
    <property type="match status" value="1"/>
</dbReference>
<evidence type="ECO:0000256" key="7">
    <source>
        <dbReference type="ARBA" id="ARBA00023049"/>
    </source>
</evidence>
<evidence type="ECO:0000256" key="8">
    <source>
        <dbReference type="RuleBase" id="RU004447"/>
    </source>
</evidence>
<dbReference type="Pfam" id="PF05193">
    <property type="entry name" value="Peptidase_M16_C"/>
    <property type="match status" value="2"/>
</dbReference>
<keyword evidence="4" id="KW-0479">Metal-binding</keyword>
<feature type="domain" description="Peptidase M16 C-terminal" evidence="11">
    <location>
        <begin position="679"/>
        <end position="859"/>
    </location>
</feature>